<dbReference type="AlphaFoldDB" id="A0AAV3FII0"/>
<dbReference type="RefSeq" id="WP_007058396.1">
    <property type="nucleotide sequence ID" value="NZ_AJTJ01000125.1"/>
</dbReference>
<evidence type="ECO:0000313" key="2">
    <source>
        <dbReference type="Proteomes" id="UP000005929"/>
    </source>
</evidence>
<name>A0AAV3FII0_BIFLL</name>
<dbReference type="Proteomes" id="UP000005929">
    <property type="component" value="Unassembled WGS sequence"/>
</dbReference>
<reference evidence="1 2" key="1">
    <citation type="journal article" date="2013" name="Genome Announc.">
        <title>Draft Genome Sequences of Two Pairs of Human Intestinal Bifidobacterium longum subsp. longum Strains, 44B and 1-6B and 35B and 2-2B, Consecutively Isolated from Two Children after a 5-Year Time Period.</title>
        <authorList>
            <person name="Shkoporov A.N."/>
            <person name="Efimov B.A."/>
            <person name="Khokhlova E.V."/>
            <person name="Chaplin A.V."/>
            <person name="Kafarskaya L.I."/>
            <person name="Durkin A.S."/>
            <person name="McCorrison J."/>
            <person name="Torralba M."/>
            <person name="Gillis M."/>
            <person name="Sutton G."/>
            <person name="Weibel D.B."/>
            <person name="Nelson K.E."/>
            <person name="Smeianov V.V."/>
        </authorList>
    </citation>
    <scope>NUCLEOTIDE SEQUENCE [LARGE SCALE GENOMIC DNA]</scope>
    <source>
        <strain evidence="1 2">2-2B</strain>
    </source>
</reference>
<evidence type="ECO:0000313" key="1">
    <source>
        <dbReference type="EMBL" id="EIJ22636.1"/>
    </source>
</evidence>
<protein>
    <recommendedName>
        <fullName evidence="3">Acetyltransferase</fullName>
    </recommendedName>
</protein>
<gene>
    <name evidence="1" type="ORF">HMPREF1315_1013</name>
</gene>
<organism evidence="1 2">
    <name type="scientific">Bifidobacterium longum subsp. longum 2-2B</name>
    <dbReference type="NCBI Taxonomy" id="1161745"/>
    <lineage>
        <taxon>Bacteria</taxon>
        <taxon>Bacillati</taxon>
        <taxon>Actinomycetota</taxon>
        <taxon>Actinomycetes</taxon>
        <taxon>Bifidobacteriales</taxon>
        <taxon>Bifidobacteriaceae</taxon>
        <taxon>Bifidobacterium</taxon>
    </lineage>
</organism>
<evidence type="ECO:0008006" key="3">
    <source>
        <dbReference type="Google" id="ProtNLM"/>
    </source>
</evidence>
<dbReference type="EMBL" id="AJTJ01000125">
    <property type="protein sequence ID" value="EIJ22636.1"/>
    <property type="molecule type" value="Genomic_DNA"/>
</dbReference>
<dbReference type="Gene3D" id="3.40.630.30">
    <property type="match status" value="1"/>
</dbReference>
<comment type="caution">
    <text evidence="1">The sequence shown here is derived from an EMBL/GenBank/DDBJ whole genome shotgun (WGS) entry which is preliminary data.</text>
</comment>
<proteinExistence type="predicted"/>
<accession>A0AAV3FII0</accession>
<sequence>MACDLSVMAGGRLVMLDPLNDTLGKWYEDHGFLRLPDAKTMFMPLRNARSYMEQIGEPFFVF</sequence>